<protein>
    <submittedName>
        <fullName evidence="1">Uncharacterized protein</fullName>
    </submittedName>
</protein>
<dbReference type="RefSeq" id="XP_008869972.1">
    <property type="nucleotide sequence ID" value="XM_008871750.1"/>
</dbReference>
<gene>
    <name evidence="1" type="ORF">H310_06618</name>
</gene>
<evidence type="ECO:0000313" key="1">
    <source>
        <dbReference type="EMBL" id="ETW00974.1"/>
    </source>
</evidence>
<accession>A0A024U414</accession>
<reference evidence="1" key="1">
    <citation type="submission" date="2013-12" db="EMBL/GenBank/DDBJ databases">
        <title>The Genome Sequence of Aphanomyces invadans NJM9701.</title>
        <authorList>
            <consortium name="The Broad Institute Genomics Platform"/>
            <person name="Russ C."/>
            <person name="Tyler B."/>
            <person name="van West P."/>
            <person name="Dieguez-Uribeondo J."/>
            <person name="Young S.K."/>
            <person name="Zeng Q."/>
            <person name="Gargeya S."/>
            <person name="Fitzgerald M."/>
            <person name="Abouelleil A."/>
            <person name="Alvarado L."/>
            <person name="Chapman S.B."/>
            <person name="Gainer-Dewar J."/>
            <person name="Goldberg J."/>
            <person name="Griggs A."/>
            <person name="Gujja S."/>
            <person name="Hansen M."/>
            <person name="Howarth C."/>
            <person name="Imamovic A."/>
            <person name="Ireland A."/>
            <person name="Larimer J."/>
            <person name="McCowan C."/>
            <person name="Murphy C."/>
            <person name="Pearson M."/>
            <person name="Poon T.W."/>
            <person name="Priest M."/>
            <person name="Roberts A."/>
            <person name="Saif S."/>
            <person name="Shea T."/>
            <person name="Sykes S."/>
            <person name="Wortman J."/>
            <person name="Nusbaum C."/>
            <person name="Birren B."/>
        </authorList>
    </citation>
    <scope>NUCLEOTIDE SEQUENCE [LARGE SCALE GENOMIC DNA]</scope>
    <source>
        <strain evidence="1">NJM9701</strain>
    </source>
</reference>
<name>A0A024U414_9STRA</name>
<proteinExistence type="predicted"/>
<dbReference type="VEuPathDB" id="FungiDB:H310_06618"/>
<sequence length="107" mass="11753">MLHATGLPSYPATRAYFVSCSLIFMEPQTHSVCGTAGQGVCDLLPDASPKRFTRSRRSLTQSACDLACSIRRMDGIRRFVGGESKCLKIRGASMHMARTRILASTRQ</sequence>
<organism evidence="1">
    <name type="scientific">Aphanomyces invadans</name>
    <dbReference type="NCBI Taxonomy" id="157072"/>
    <lineage>
        <taxon>Eukaryota</taxon>
        <taxon>Sar</taxon>
        <taxon>Stramenopiles</taxon>
        <taxon>Oomycota</taxon>
        <taxon>Saprolegniomycetes</taxon>
        <taxon>Saprolegniales</taxon>
        <taxon>Verrucalvaceae</taxon>
        <taxon>Aphanomyces</taxon>
    </lineage>
</organism>
<dbReference type="GeneID" id="20083668"/>
<dbReference type="EMBL" id="KI913963">
    <property type="protein sequence ID" value="ETW00974.1"/>
    <property type="molecule type" value="Genomic_DNA"/>
</dbReference>
<dbReference type="AlphaFoldDB" id="A0A024U414"/>